<dbReference type="PANTHER" id="PTHR12131">
    <property type="entry name" value="ATP-DEPENDENT RNA AND DNA HELICASE"/>
    <property type="match status" value="1"/>
</dbReference>
<dbReference type="PANTHER" id="PTHR12131:SF1">
    <property type="entry name" value="ATP-DEPENDENT RNA HELICASE SUPV3L1, MITOCHONDRIAL-RELATED"/>
    <property type="match status" value="1"/>
</dbReference>
<evidence type="ECO:0000256" key="2">
    <source>
        <dbReference type="ARBA" id="ARBA00022801"/>
    </source>
</evidence>
<dbReference type="AlphaFoldDB" id="A0AAW6R065"/>
<dbReference type="GO" id="GO:0003676">
    <property type="term" value="F:nucleic acid binding"/>
    <property type="evidence" value="ECO:0007669"/>
    <property type="project" value="InterPro"/>
</dbReference>
<evidence type="ECO:0000256" key="4">
    <source>
        <dbReference type="ARBA" id="ARBA00022840"/>
    </source>
</evidence>
<dbReference type="PROSITE" id="PS51192">
    <property type="entry name" value="HELICASE_ATP_BIND_1"/>
    <property type="match status" value="1"/>
</dbReference>
<keyword evidence="1" id="KW-0547">Nucleotide-binding</keyword>
<evidence type="ECO:0000256" key="1">
    <source>
        <dbReference type="ARBA" id="ARBA00022741"/>
    </source>
</evidence>
<dbReference type="SMART" id="SM00487">
    <property type="entry name" value="DEXDc"/>
    <property type="match status" value="1"/>
</dbReference>
<dbReference type="InterPro" id="IPR050699">
    <property type="entry name" value="RNA-DNA_Helicase"/>
</dbReference>
<name>A0AAW6R065_9GAMM</name>
<reference evidence="6" key="1">
    <citation type="journal article" date="2019" name="Int J Environ Res Public Health">
        <title>Characterization of Chromosome-Mediated BlaOXA-894 in Shewanella xiamenensis Isolated from Pig Wastewater.</title>
        <authorList>
            <person name="Zou H."/>
            <person name="Zhou Z."/>
            <person name="Xia H."/>
            <person name="Zhao Q."/>
            <person name="Li X."/>
        </authorList>
    </citation>
    <scope>NUCLEOTIDE SEQUENCE</scope>
    <source>
        <strain evidence="6">2015oxa</strain>
    </source>
</reference>
<comment type="caution">
    <text evidence="6">The sequence shown here is derived from an EMBL/GenBank/DDBJ whole genome shotgun (WGS) entry which is preliminary data.</text>
</comment>
<dbReference type="InterPro" id="IPR014001">
    <property type="entry name" value="Helicase_ATP-bd"/>
</dbReference>
<feature type="domain" description="Helicase ATP-binding" evidence="5">
    <location>
        <begin position="93"/>
        <end position="248"/>
    </location>
</feature>
<organism evidence="6">
    <name type="scientific">Shewanella xiamenensis</name>
    <dbReference type="NCBI Taxonomy" id="332186"/>
    <lineage>
        <taxon>Bacteria</taxon>
        <taxon>Pseudomonadati</taxon>
        <taxon>Pseudomonadota</taxon>
        <taxon>Gammaproteobacteria</taxon>
        <taxon>Alteromonadales</taxon>
        <taxon>Shewanellaceae</taxon>
        <taxon>Shewanella</taxon>
    </lineage>
</organism>
<reference evidence="6" key="2">
    <citation type="submission" date="2019-04" db="EMBL/GenBank/DDBJ databases">
        <authorList>
            <person name="Zou H."/>
        </authorList>
    </citation>
    <scope>NUCLEOTIDE SEQUENCE</scope>
    <source>
        <strain evidence="6">2015oxa</strain>
    </source>
</reference>
<dbReference type="Pfam" id="PF00270">
    <property type="entry name" value="DEAD"/>
    <property type="match status" value="1"/>
</dbReference>
<accession>A0AAW6R065</accession>
<keyword evidence="3 6" id="KW-0347">Helicase</keyword>
<proteinExistence type="predicted"/>
<evidence type="ECO:0000313" key="6">
    <source>
        <dbReference type="EMBL" id="MDG5901777.1"/>
    </source>
</evidence>
<evidence type="ECO:0000256" key="3">
    <source>
        <dbReference type="ARBA" id="ARBA00022806"/>
    </source>
</evidence>
<dbReference type="InterPro" id="IPR027417">
    <property type="entry name" value="P-loop_NTPase"/>
</dbReference>
<dbReference type="GO" id="GO:0016787">
    <property type="term" value="F:hydrolase activity"/>
    <property type="evidence" value="ECO:0007669"/>
    <property type="project" value="UniProtKB-KW"/>
</dbReference>
<keyword evidence="4" id="KW-0067">ATP-binding</keyword>
<dbReference type="Gene3D" id="3.40.50.300">
    <property type="entry name" value="P-loop containing nucleotide triphosphate hydrolases"/>
    <property type="match status" value="2"/>
</dbReference>
<dbReference type="EMBL" id="SUNE01000018">
    <property type="protein sequence ID" value="MDG5901777.1"/>
    <property type="molecule type" value="Genomic_DNA"/>
</dbReference>
<sequence>MYDMFDTMHKINDFINEGKIDNARNLVIKALADIEINNKKFPSILNHFIRCVGLYPYLDLETASWQEKFVYESFKVDVGGTNVTLHKEQSSLLKKLIDGKDIAVSAPTSFGKSFVVDSFIAINKPKNVMIIVPTIALTDETRRRIHKKFSHEYKIITTTDAELGEKNIFIFPQERATNYIDLINSLDILIIDEFYKASNIHDKERSPSLLRAILKLSKKTKQRYFLAPNIKHLNESIFTQGMEFISLDFNTVFLDKKNIYLDIDKDIYTKSDALLDIFDKYKGNTLIYAGTYSAISELATLIIAETPVQQSNLLSDFAKWLTKNYSRNWQLTNLVKRGCGIHNGQLHRSLSQIQIKLFEENTGLSRIISTSSIIEGVNTSAENVVLWRNKNGQPKLNDFTYRNIIGRGGRMFKHFIGNVFLLEKPPEEEENQLTINFSDELAAHVDENEFSQQLSSEQIAKIIAYKEEMSELLGEENYSRMQHDNAFNDSDSSVIIKVTRALRESPESFNGLAYLNSEIPENWKYSLYNILKIIPGYIGAAYSDIVEFICIIANNWHLDFPQLLEQLAIHDIGIDKFFDLERKASYKLPALLNEVNRMHSELYPERRIDISSFIAKISHAFLPPNVFILEEYGLPRMVSKKIHESGYIDLESNEKSIHEIIDIFNEIGFQDLCNYSPELDRFDKYILEHFYDGISQLK</sequence>
<dbReference type="SUPFAM" id="SSF52540">
    <property type="entry name" value="P-loop containing nucleoside triphosphate hydrolases"/>
    <property type="match status" value="1"/>
</dbReference>
<gene>
    <name evidence="6" type="ORF">E2650_18120</name>
</gene>
<dbReference type="InterPro" id="IPR011545">
    <property type="entry name" value="DEAD/DEAH_box_helicase_dom"/>
</dbReference>
<dbReference type="GO" id="GO:0004386">
    <property type="term" value="F:helicase activity"/>
    <property type="evidence" value="ECO:0007669"/>
    <property type="project" value="UniProtKB-KW"/>
</dbReference>
<dbReference type="GO" id="GO:0005524">
    <property type="term" value="F:ATP binding"/>
    <property type="evidence" value="ECO:0007669"/>
    <property type="project" value="UniProtKB-KW"/>
</dbReference>
<protein>
    <submittedName>
        <fullName evidence="6">DEAD/DEAH box helicase</fullName>
    </submittedName>
</protein>
<evidence type="ECO:0000259" key="5">
    <source>
        <dbReference type="PROSITE" id="PS51192"/>
    </source>
</evidence>
<dbReference type="Proteomes" id="UP001152518">
    <property type="component" value="Unassembled WGS sequence"/>
</dbReference>
<keyword evidence="2" id="KW-0378">Hydrolase</keyword>